<organism evidence="2 3">
    <name type="scientific">Setaria italica</name>
    <name type="common">Foxtail millet</name>
    <name type="synonym">Panicum italicum</name>
    <dbReference type="NCBI Taxonomy" id="4555"/>
    <lineage>
        <taxon>Eukaryota</taxon>
        <taxon>Viridiplantae</taxon>
        <taxon>Streptophyta</taxon>
        <taxon>Embryophyta</taxon>
        <taxon>Tracheophyta</taxon>
        <taxon>Spermatophyta</taxon>
        <taxon>Magnoliopsida</taxon>
        <taxon>Liliopsida</taxon>
        <taxon>Poales</taxon>
        <taxon>Poaceae</taxon>
        <taxon>PACMAD clade</taxon>
        <taxon>Panicoideae</taxon>
        <taxon>Panicodae</taxon>
        <taxon>Paniceae</taxon>
        <taxon>Cenchrinae</taxon>
        <taxon>Setaria</taxon>
    </lineage>
</organism>
<dbReference type="Proteomes" id="UP000004995">
    <property type="component" value="Unassembled WGS sequence"/>
</dbReference>
<dbReference type="OMA" id="FEINKFA"/>
<reference evidence="2" key="2">
    <citation type="submission" date="2018-08" db="UniProtKB">
        <authorList>
            <consortium name="EnsemblPlants"/>
        </authorList>
    </citation>
    <scope>IDENTIFICATION</scope>
    <source>
        <strain evidence="2">Yugu1</strain>
    </source>
</reference>
<dbReference type="Gramene" id="KQL00145">
    <property type="protein sequence ID" value="KQL00145"/>
    <property type="gene ID" value="SETIT_015496mg"/>
</dbReference>
<keyword evidence="3" id="KW-1185">Reference proteome</keyword>
<dbReference type="STRING" id="4555.K3YML5"/>
<evidence type="ECO:0000259" key="1">
    <source>
        <dbReference type="SMART" id="SM00848"/>
    </source>
</evidence>
<dbReference type="SMART" id="SM00848">
    <property type="entry name" value="Inhibitor_I29"/>
    <property type="match status" value="1"/>
</dbReference>
<dbReference type="InParanoid" id="K3YML5"/>
<dbReference type="SUPFAM" id="SSF54001">
    <property type="entry name" value="Cysteine proteinases"/>
    <property type="match status" value="1"/>
</dbReference>
<feature type="domain" description="Cathepsin propeptide inhibitor" evidence="1">
    <location>
        <begin position="28"/>
        <end position="83"/>
    </location>
</feature>
<evidence type="ECO:0000313" key="3">
    <source>
        <dbReference type="Proteomes" id="UP000004995"/>
    </source>
</evidence>
<dbReference type="EnsemblPlants" id="KQL00145">
    <property type="protein sequence ID" value="KQL00145"/>
    <property type="gene ID" value="SETIT_015496mg"/>
</dbReference>
<sequence>EEEEEDDKDYFEAEEKDLESDEALWALYERWCKAFNQERSLDEMARRFSKFKETVLSVESNKKARLPYRFEINKFADGKMAELVSPKWFPTEFHS</sequence>
<evidence type="ECO:0000313" key="2">
    <source>
        <dbReference type="EnsemblPlants" id="KQL00145"/>
    </source>
</evidence>
<protein>
    <recommendedName>
        <fullName evidence="1">Cathepsin propeptide inhibitor domain-containing protein</fullName>
    </recommendedName>
</protein>
<dbReference type="InterPro" id="IPR038765">
    <property type="entry name" value="Papain-like_cys_pep_sf"/>
</dbReference>
<dbReference type="AlphaFoldDB" id="K3YML5"/>
<name>K3YML5_SETIT</name>
<dbReference type="EMBL" id="AGNK02003479">
    <property type="status" value="NOT_ANNOTATED_CDS"/>
    <property type="molecule type" value="Genomic_DNA"/>
</dbReference>
<dbReference type="HOGENOM" id="CLU_171367_0_0_1"/>
<reference evidence="3" key="1">
    <citation type="journal article" date="2012" name="Nat. Biotechnol.">
        <title>Reference genome sequence of the model plant Setaria.</title>
        <authorList>
            <person name="Bennetzen J.L."/>
            <person name="Schmutz J."/>
            <person name="Wang H."/>
            <person name="Percifield R."/>
            <person name="Hawkins J."/>
            <person name="Pontaroli A.C."/>
            <person name="Estep M."/>
            <person name="Feng L."/>
            <person name="Vaughn J.N."/>
            <person name="Grimwood J."/>
            <person name="Jenkins J."/>
            <person name="Barry K."/>
            <person name="Lindquist E."/>
            <person name="Hellsten U."/>
            <person name="Deshpande S."/>
            <person name="Wang X."/>
            <person name="Wu X."/>
            <person name="Mitros T."/>
            <person name="Triplett J."/>
            <person name="Yang X."/>
            <person name="Ye C.Y."/>
            <person name="Mauro-Herrera M."/>
            <person name="Wang L."/>
            <person name="Li P."/>
            <person name="Sharma M."/>
            <person name="Sharma R."/>
            <person name="Ronald P.C."/>
            <person name="Panaud O."/>
            <person name="Kellogg E.A."/>
            <person name="Brutnell T.P."/>
            <person name="Doust A.N."/>
            <person name="Tuskan G.A."/>
            <person name="Rokhsar D."/>
            <person name="Devos K.M."/>
        </authorList>
    </citation>
    <scope>NUCLEOTIDE SEQUENCE [LARGE SCALE GENOMIC DNA]</scope>
    <source>
        <strain evidence="3">cv. Yugu1</strain>
    </source>
</reference>
<accession>K3YML5</accession>
<dbReference type="Pfam" id="PF08246">
    <property type="entry name" value="Inhibitor_I29"/>
    <property type="match status" value="1"/>
</dbReference>
<proteinExistence type="predicted"/>
<dbReference type="Gene3D" id="1.10.287.2250">
    <property type="match status" value="1"/>
</dbReference>
<dbReference type="InterPro" id="IPR013201">
    <property type="entry name" value="Prot_inhib_I29"/>
</dbReference>